<keyword evidence="2" id="KW-0378">Hydrolase</keyword>
<dbReference type="Gene3D" id="3.40.50.1820">
    <property type="entry name" value="alpha/beta hydrolase"/>
    <property type="match status" value="1"/>
</dbReference>
<dbReference type="PRINTS" id="PR00793">
    <property type="entry name" value="PROAMNOPTASE"/>
</dbReference>
<dbReference type="InterPro" id="IPR050228">
    <property type="entry name" value="Carboxylesterase_BioH"/>
</dbReference>
<comment type="caution">
    <text evidence="4">The sequence shown here is derived from an EMBL/GenBank/DDBJ whole genome shotgun (WGS) entry which is preliminary data.</text>
</comment>
<evidence type="ECO:0000256" key="1">
    <source>
        <dbReference type="ARBA" id="ARBA00010088"/>
    </source>
</evidence>
<evidence type="ECO:0000313" key="5">
    <source>
        <dbReference type="Proteomes" id="UP001501371"/>
    </source>
</evidence>
<name>A0ABP4FE46_9ACTN</name>
<comment type="similarity">
    <text evidence="1">Belongs to the peptidase S33 family.</text>
</comment>
<organism evidence="4 5">
    <name type="scientific">Streptomyces hebeiensis</name>
    <dbReference type="NCBI Taxonomy" id="229486"/>
    <lineage>
        <taxon>Bacteria</taxon>
        <taxon>Bacillati</taxon>
        <taxon>Actinomycetota</taxon>
        <taxon>Actinomycetes</taxon>
        <taxon>Kitasatosporales</taxon>
        <taxon>Streptomycetaceae</taxon>
        <taxon>Streptomyces</taxon>
    </lineage>
</organism>
<dbReference type="InterPro" id="IPR000073">
    <property type="entry name" value="AB_hydrolase_1"/>
</dbReference>
<evidence type="ECO:0000313" key="4">
    <source>
        <dbReference type="EMBL" id="GAA1165010.1"/>
    </source>
</evidence>
<dbReference type="InterPro" id="IPR002410">
    <property type="entry name" value="Peptidase_S33"/>
</dbReference>
<sequence>MYHWDQRGCGRSQRRGPYSVDRSVADLDAVRRHFGLDRVALLGHSWGARLALGHALAHPGSVSRLVLVSGTGIDDDATWHPRYQDAFFRALGEDRARWEELRARDTDRTQAEDRELAVLQWSVDFADRDRAREHAEAMATPWFGVNAECNATIGAELRQGSAGLLRERCAALEVPVLIVDGERDIRPRRAVDSLERVLPRVRRTTLAGAGHLPWTEDPEGFRSAVGAFLA</sequence>
<dbReference type="EMBL" id="BAAAKV010000016">
    <property type="protein sequence ID" value="GAA1165010.1"/>
    <property type="molecule type" value="Genomic_DNA"/>
</dbReference>
<gene>
    <name evidence="4" type="ORF">GCM10009654_22380</name>
</gene>
<evidence type="ECO:0000259" key="3">
    <source>
        <dbReference type="Pfam" id="PF00561"/>
    </source>
</evidence>
<dbReference type="SUPFAM" id="SSF53474">
    <property type="entry name" value="alpha/beta-Hydrolases"/>
    <property type="match status" value="1"/>
</dbReference>
<protein>
    <recommendedName>
        <fullName evidence="3">AB hydrolase-1 domain-containing protein</fullName>
    </recommendedName>
</protein>
<evidence type="ECO:0000256" key="2">
    <source>
        <dbReference type="ARBA" id="ARBA00022801"/>
    </source>
</evidence>
<dbReference type="PANTHER" id="PTHR43194">
    <property type="entry name" value="HYDROLASE ALPHA/BETA FOLD FAMILY"/>
    <property type="match status" value="1"/>
</dbReference>
<proteinExistence type="inferred from homology"/>
<dbReference type="Pfam" id="PF00561">
    <property type="entry name" value="Abhydrolase_1"/>
    <property type="match status" value="1"/>
</dbReference>
<dbReference type="Proteomes" id="UP001501371">
    <property type="component" value="Unassembled WGS sequence"/>
</dbReference>
<accession>A0ABP4FE46</accession>
<dbReference type="PANTHER" id="PTHR43194:SF2">
    <property type="entry name" value="PEROXISOMAL MEMBRANE PROTEIN LPX1"/>
    <property type="match status" value="1"/>
</dbReference>
<dbReference type="InterPro" id="IPR029058">
    <property type="entry name" value="AB_hydrolase_fold"/>
</dbReference>
<keyword evidence="5" id="KW-1185">Reference proteome</keyword>
<reference evidence="5" key="1">
    <citation type="journal article" date="2019" name="Int. J. Syst. Evol. Microbiol.">
        <title>The Global Catalogue of Microorganisms (GCM) 10K type strain sequencing project: providing services to taxonomists for standard genome sequencing and annotation.</title>
        <authorList>
            <consortium name="The Broad Institute Genomics Platform"/>
            <consortium name="The Broad Institute Genome Sequencing Center for Infectious Disease"/>
            <person name="Wu L."/>
            <person name="Ma J."/>
        </authorList>
    </citation>
    <scope>NUCLEOTIDE SEQUENCE [LARGE SCALE GENOMIC DNA]</scope>
    <source>
        <strain evidence="5">JCM 12696</strain>
    </source>
</reference>
<feature type="domain" description="AB hydrolase-1" evidence="3">
    <location>
        <begin position="5"/>
        <end position="213"/>
    </location>
</feature>